<feature type="domain" description="Auxiliary Activity family 9 catalytic" evidence="10">
    <location>
        <begin position="40"/>
        <end position="216"/>
    </location>
</feature>
<dbReference type="GO" id="GO:0030245">
    <property type="term" value="P:cellulose catabolic process"/>
    <property type="evidence" value="ECO:0007669"/>
    <property type="project" value="UniProtKB-UniRule"/>
</dbReference>
<dbReference type="Pfam" id="PF03443">
    <property type="entry name" value="AA9"/>
    <property type="match status" value="1"/>
</dbReference>
<feature type="signal peptide" evidence="9">
    <location>
        <begin position="1"/>
        <end position="18"/>
    </location>
</feature>
<dbReference type="GO" id="GO:0008810">
    <property type="term" value="F:cellulase activity"/>
    <property type="evidence" value="ECO:0007669"/>
    <property type="project" value="UniProtKB-UniRule"/>
</dbReference>
<dbReference type="OrthoDB" id="4849160at2759"/>
<evidence type="ECO:0000256" key="8">
    <source>
        <dbReference type="RuleBase" id="RU368122"/>
    </source>
</evidence>
<evidence type="ECO:0000313" key="11">
    <source>
        <dbReference type="EMBL" id="KAJ2755941.1"/>
    </source>
</evidence>
<protein>
    <recommendedName>
        <fullName evidence="8">AA9 family lytic polysaccharide monooxygenase</fullName>
        <ecNumber evidence="8">1.14.99.56</ecNumber>
    </recommendedName>
    <alternativeName>
        <fullName evidence="8">Endo-beta-1,4-glucanase</fullName>
    </alternativeName>
    <alternativeName>
        <fullName evidence="8">Glycosyl hydrolase 61 family protein</fullName>
    </alternativeName>
</protein>
<keyword evidence="12" id="KW-1185">Reference proteome</keyword>
<name>A0A9W8LCE1_9FUNG</name>
<keyword evidence="4 8" id="KW-1015">Disulfide bond</keyword>
<comment type="caution">
    <text evidence="11">The sequence shown here is derived from an EMBL/GenBank/DDBJ whole genome shotgun (WGS) entry which is preliminary data.</text>
</comment>
<dbReference type="InterPro" id="IPR005103">
    <property type="entry name" value="AA9_LPMO"/>
</dbReference>
<keyword evidence="6 8" id="KW-0624">Polysaccharide degradation</keyword>
<keyword evidence="2 8" id="KW-0964">Secreted</keyword>
<dbReference type="AlphaFoldDB" id="A0A9W8LCE1"/>
<dbReference type="EMBL" id="JANBUH010000041">
    <property type="protein sequence ID" value="KAJ2755941.1"/>
    <property type="molecule type" value="Genomic_DNA"/>
</dbReference>
<comment type="catalytic activity">
    <reaction evidence="8">
        <text>[(1-&gt;4)-beta-D-glucosyl]n+m + reduced acceptor + O2 = 4-dehydro-beta-D-glucosyl-[(1-&gt;4)-beta-D-glucosyl]n-1 + [(1-&gt;4)-beta-D-glucosyl]m + acceptor + H2O.</text>
        <dbReference type="EC" id="1.14.99.56"/>
    </reaction>
</comment>
<evidence type="ECO:0000256" key="7">
    <source>
        <dbReference type="ARBA" id="ARBA00044502"/>
    </source>
</evidence>
<dbReference type="EC" id="1.14.99.56" evidence="8"/>
<evidence type="ECO:0000256" key="9">
    <source>
        <dbReference type="SAM" id="SignalP"/>
    </source>
</evidence>
<dbReference type="PANTHER" id="PTHR33353">
    <property type="entry name" value="PUTATIVE (AFU_ORTHOLOGUE AFUA_1G12560)-RELATED"/>
    <property type="match status" value="1"/>
</dbReference>
<gene>
    <name evidence="11" type="ORF">GGI19_001235</name>
</gene>
<dbReference type="Gene3D" id="2.70.50.70">
    <property type="match status" value="1"/>
</dbReference>
<dbReference type="GO" id="GO:0030248">
    <property type="term" value="F:cellulose binding"/>
    <property type="evidence" value="ECO:0007669"/>
    <property type="project" value="UniProtKB-UniRule"/>
</dbReference>
<proteinExistence type="inferred from homology"/>
<evidence type="ECO:0000256" key="4">
    <source>
        <dbReference type="ARBA" id="ARBA00023157"/>
    </source>
</evidence>
<keyword evidence="5 8" id="KW-0119">Carbohydrate metabolism</keyword>
<comment type="similarity">
    <text evidence="7">Belongs to the polysaccharide monooxygenase AA9 family.</text>
</comment>
<keyword evidence="9" id="KW-0732">Signal</keyword>
<evidence type="ECO:0000256" key="5">
    <source>
        <dbReference type="ARBA" id="ARBA00023277"/>
    </source>
</evidence>
<reference evidence="11" key="1">
    <citation type="submission" date="2022-07" db="EMBL/GenBank/DDBJ databases">
        <title>Phylogenomic reconstructions and comparative analyses of Kickxellomycotina fungi.</title>
        <authorList>
            <person name="Reynolds N.K."/>
            <person name="Stajich J.E."/>
            <person name="Barry K."/>
            <person name="Grigoriev I.V."/>
            <person name="Crous P."/>
            <person name="Smith M.E."/>
        </authorList>
    </citation>
    <scope>NUCLEOTIDE SEQUENCE</scope>
    <source>
        <strain evidence="11">BCRC 34297</strain>
    </source>
</reference>
<evidence type="ECO:0000256" key="3">
    <source>
        <dbReference type="ARBA" id="ARBA00023001"/>
    </source>
</evidence>
<comment type="domain">
    <text evidence="8">Has a modular structure: an endo-beta-1,4-glucanase catalytic module at the N-terminus, a linker rich in serines and threonines, and a C-terminal carbohydrate-binding module (CBM).</text>
</comment>
<dbReference type="InterPro" id="IPR049892">
    <property type="entry name" value="AA9"/>
</dbReference>
<evidence type="ECO:0000256" key="6">
    <source>
        <dbReference type="ARBA" id="ARBA00023326"/>
    </source>
</evidence>
<keyword evidence="3 8" id="KW-0136">Cellulose degradation</keyword>
<dbReference type="PANTHER" id="PTHR33353:SF17">
    <property type="entry name" value="ENDO-BETA-1,4-GLUCANASE D"/>
    <property type="match status" value="1"/>
</dbReference>
<evidence type="ECO:0000313" key="12">
    <source>
        <dbReference type="Proteomes" id="UP001140011"/>
    </source>
</evidence>
<dbReference type="Proteomes" id="UP001140011">
    <property type="component" value="Unassembled WGS sequence"/>
</dbReference>
<evidence type="ECO:0000259" key="10">
    <source>
        <dbReference type="Pfam" id="PF03443"/>
    </source>
</evidence>
<dbReference type="GO" id="GO:0005576">
    <property type="term" value="C:extracellular region"/>
    <property type="evidence" value="ECO:0007669"/>
    <property type="project" value="UniProtKB-SubCell"/>
</dbReference>
<comment type="function">
    <text evidence="8">Lytic polysaccharide monooxygenase (LMPO) that depolymerizes crystalline and amorphous polysaccharides via the oxidation of scissile alpha- or beta-(1-4)-glycosidic bonds, yielding C1 and/or C4 oxidation products. Catalysis by LPMOs requires the reduction of the active-site copper from Cu(II) to Cu(I) by a reducing agent and H(2)O(2) or O(2) as a cosubstrate.</text>
</comment>
<organism evidence="11 12">
    <name type="scientific">Coemansia pectinata</name>
    <dbReference type="NCBI Taxonomy" id="1052879"/>
    <lineage>
        <taxon>Eukaryota</taxon>
        <taxon>Fungi</taxon>
        <taxon>Fungi incertae sedis</taxon>
        <taxon>Zoopagomycota</taxon>
        <taxon>Kickxellomycotina</taxon>
        <taxon>Kickxellomycetes</taxon>
        <taxon>Kickxellales</taxon>
        <taxon>Kickxellaceae</taxon>
        <taxon>Coemansia</taxon>
    </lineage>
</organism>
<comment type="subcellular location">
    <subcellularLocation>
        <location evidence="1 8">Secreted</location>
    </subcellularLocation>
</comment>
<accession>A0A9W8LCE1</accession>
<sequence length="242" mass="26385">MKLALIALVSCLALSVKSYTFVSSVSIPFGIASTGATLPYYHRKNVPVVDVQSTDLICRTPDITAKVGPFVIEAGNNIRVYWASDTPNSPYSGNKPTGPCVFWLSPLEKKGVGKVWSKVHEYTNDGKASGSAWCSAKIDSNGGFYEFNIPSDIIPGKYILRSEIIDLLDAYVSNYDDYAMGAHFYSNCFVLDITGNGTAPLKNPVSILETYKKYYKTPMFPIGTDDSKFTLPGPAPYTTGKP</sequence>
<evidence type="ECO:0000256" key="2">
    <source>
        <dbReference type="ARBA" id="ARBA00022525"/>
    </source>
</evidence>
<feature type="chain" id="PRO_5040878413" description="AA9 family lytic polysaccharide monooxygenase" evidence="9">
    <location>
        <begin position="19"/>
        <end position="242"/>
    </location>
</feature>
<evidence type="ECO:0000256" key="1">
    <source>
        <dbReference type="ARBA" id="ARBA00004613"/>
    </source>
</evidence>